<dbReference type="CDD" id="cd04301">
    <property type="entry name" value="NAT_SF"/>
    <property type="match status" value="1"/>
</dbReference>
<proteinExistence type="predicted"/>
<dbReference type="SUPFAM" id="SSF55729">
    <property type="entry name" value="Acyl-CoA N-acyltransferases (Nat)"/>
    <property type="match status" value="1"/>
</dbReference>
<evidence type="ECO:0000313" key="3">
    <source>
        <dbReference type="Proteomes" id="UP001362999"/>
    </source>
</evidence>
<sequence length="222" mass="24401">MEISVRKLINPSDDEIDALVSMLDRAFVNSSSTIQSSGWLFRFLTDGKRELAAKYVYRGHVLAGLLEGEVWVAGQSGTNAIRAAAVWFPPGIDALVTEAQRSAAEWDQFISKLSQEKRTWWSDYFLPTTEEASASLIGRHMGLKSWHLLLLGTDPDHQGKGLSTALIRAVESKASAERVSMVVGTSELTNVAYYQKLGFVVRGAVPIDIGDDQLMLTTLTKP</sequence>
<dbReference type="PROSITE" id="PS51186">
    <property type="entry name" value="GNAT"/>
    <property type="match status" value="1"/>
</dbReference>
<dbReference type="Proteomes" id="UP001362999">
    <property type="component" value="Unassembled WGS sequence"/>
</dbReference>
<name>A0AAW0C1J6_9AGAR</name>
<dbReference type="PANTHER" id="PTHR42791:SF1">
    <property type="entry name" value="N-ACETYLTRANSFERASE DOMAIN-CONTAINING PROTEIN"/>
    <property type="match status" value="1"/>
</dbReference>
<dbReference type="GO" id="GO:0016747">
    <property type="term" value="F:acyltransferase activity, transferring groups other than amino-acyl groups"/>
    <property type="evidence" value="ECO:0007669"/>
    <property type="project" value="InterPro"/>
</dbReference>
<dbReference type="InterPro" id="IPR000182">
    <property type="entry name" value="GNAT_dom"/>
</dbReference>
<protein>
    <submittedName>
        <fullName evidence="2">N-acetyltransferase domain-containing protein</fullName>
    </submittedName>
</protein>
<feature type="domain" description="N-acetyltransferase" evidence="1">
    <location>
        <begin position="79"/>
        <end position="220"/>
    </location>
</feature>
<dbReference type="InterPro" id="IPR016181">
    <property type="entry name" value="Acyl_CoA_acyltransferase"/>
</dbReference>
<organism evidence="2 3">
    <name type="scientific">Favolaschia claudopus</name>
    <dbReference type="NCBI Taxonomy" id="2862362"/>
    <lineage>
        <taxon>Eukaryota</taxon>
        <taxon>Fungi</taxon>
        <taxon>Dikarya</taxon>
        <taxon>Basidiomycota</taxon>
        <taxon>Agaricomycotina</taxon>
        <taxon>Agaricomycetes</taxon>
        <taxon>Agaricomycetidae</taxon>
        <taxon>Agaricales</taxon>
        <taxon>Marasmiineae</taxon>
        <taxon>Mycenaceae</taxon>
        <taxon>Favolaschia</taxon>
    </lineage>
</organism>
<comment type="caution">
    <text evidence="2">The sequence shown here is derived from an EMBL/GenBank/DDBJ whole genome shotgun (WGS) entry which is preliminary data.</text>
</comment>
<dbReference type="Pfam" id="PF13673">
    <property type="entry name" value="Acetyltransf_10"/>
    <property type="match status" value="1"/>
</dbReference>
<dbReference type="AlphaFoldDB" id="A0AAW0C1J6"/>
<dbReference type="Gene3D" id="3.40.630.30">
    <property type="match status" value="1"/>
</dbReference>
<evidence type="ECO:0000259" key="1">
    <source>
        <dbReference type="PROSITE" id="PS51186"/>
    </source>
</evidence>
<evidence type="ECO:0000313" key="2">
    <source>
        <dbReference type="EMBL" id="KAK7031533.1"/>
    </source>
</evidence>
<dbReference type="PANTHER" id="PTHR42791">
    <property type="entry name" value="GNAT FAMILY ACETYLTRANSFERASE"/>
    <property type="match status" value="1"/>
</dbReference>
<accession>A0AAW0C1J6</accession>
<gene>
    <name evidence="2" type="ORF">R3P38DRAFT_3507082</name>
</gene>
<reference evidence="2 3" key="1">
    <citation type="journal article" date="2024" name="J Genomics">
        <title>Draft genome sequencing and assembly of Favolaschia claudopus CIRM-BRFM 2984 isolated from oak limbs.</title>
        <authorList>
            <person name="Navarro D."/>
            <person name="Drula E."/>
            <person name="Chaduli D."/>
            <person name="Cazenave R."/>
            <person name="Ahrendt S."/>
            <person name="Wang J."/>
            <person name="Lipzen A."/>
            <person name="Daum C."/>
            <person name="Barry K."/>
            <person name="Grigoriev I.V."/>
            <person name="Favel A."/>
            <person name="Rosso M.N."/>
            <person name="Martin F."/>
        </authorList>
    </citation>
    <scope>NUCLEOTIDE SEQUENCE [LARGE SCALE GENOMIC DNA]</scope>
    <source>
        <strain evidence="2 3">CIRM-BRFM 2984</strain>
    </source>
</reference>
<dbReference type="EMBL" id="JAWWNJ010000024">
    <property type="protein sequence ID" value="KAK7031533.1"/>
    <property type="molecule type" value="Genomic_DNA"/>
</dbReference>
<keyword evidence="3" id="KW-1185">Reference proteome</keyword>
<dbReference type="InterPro" id="IPR052523">
    <property type="entry name" value="Trichothecene_AcTrans"/>
</dbReference>